<dbReference type="Proteomes" id="UP001190700">
    <property type="component" value="Unassembled WGS sequence"/>
</dbReference>
<evidence type="ECO:0000256" key="3">
    <source>
        <dbReference type="ARBA" id="ARBA00022692"/>
    </source>
</evidence>
<keyword evidence="2" id="KW-0813">Transport</keyword>
<evidence type="ECO:0000256" key="6">
    <source>
        <dbReference type="SAM" id="Phobius"/>
    </source>
</evidence>
<dbReference type="InterPro" id="IPR043926">
    <property type="entry name" value="ABCG_dom"/>
</dbReference>
<keyword evidence="5 6" id="KW-0472">Membrane</keyword>
<evidence type="ECO:0000256" key="5">
    <source>
        <dbReference type="ARBA" id="ARBA00023136"/>
    </source>
</evidence>
<protein>
    <recommendedName>
        <fullName evidence="7">ABC transporter family G domain-containing protein</fullName>
    </recommendedName>
</protein>
<name>A0AAE0GAT4_9CHLO</name>
<reference evidence="8 9" key="1">
    <citation type="journal article" date="2015" name="Genome Biol. Evol.">
        <title>Comparative Genomics of a Bacterivorous Green Alga Reveals Evolutionary Causalities and Consequences of Phago-Mixotrophic Mode of Nutrition.</title>
        <authorList>
            <person name="Burns J.A."/>
            <person name="Paasch A."/>
            <person name="Narechania A."/>
            <person name="Kim E."/>
        </authorList>
    </citation>
    <scope>NUCLEOTIDE SEQUENCE [LARGE SCALE GENOMIC DNA]</scope>
    <source>
        <strain evidence="8 9">PLY_AMNH</strain>
    </source>
</reference>
<evidence type="ECO:0000313" key="9">
    <source>
        <dbReference type="Proteomes" id="UP001190700"/>
    </source>
</evidence>
<dbReference type="Pfam" id="PF19055">
    <property type="entry name" value="ABC2_membrane_7"/>
    <property type="match status" value="1"/>
</dbReference>
<feature type="transmembrane region" description="Helical" evidence="6">
    <location>
        <begin position="209"/>
        <end position="233"/>
    </location>
</feature>
<evidence type="ECO:0000259" key="7">
    <source>
        <dbReference type="Pfam" id="PF19055"/>
    </source>
</evidence>
<organism evidence="8 9">
    <name type="scientific">Cymbomonas tetramitiformis</name>
    <dbReference type="NCBI Taxonomy" id="36881"/>
    <lineage>
        <taxon>Eukaryota</taxon>
        <taxon>Viridiplantae</taxon>
        <taxon>Chlorophyta</taxon>
        <taxon>Pyramimonadophyceae</taxon>
        <taxon>Pyramimonadales</taxon>
        <taxon>Pyramimonadaceae</taxon>
        <taxon>Cymbomonas</taxon>
    </lineage>
</organism>
<evidence type="ECO:0000256" key="1">
    <source>
        <dbReference type="ARBA" id="ARBA00004141"/>
    </source>
</evidence>
<dbReference type="AlphaFoldDB" id="A0AAE0GAT4"/>
<dbReference type="EMBL" id="LGRX02007568">
    <property type="protein sequence ID" value="KAK3274706.1"/>
    <property type="molecule type" value="Genomic_DNA"/>
</dbReference>
<evidence type="ECO:0000313" key="8">
    <source>
        <dbReference type="EMBL" id="KAK3274706.1"/>
    </source>
</evidence>
<comment type="caution">
    <text evidence="8">The sequence shown here is derived from an EMBL/GenBank/DDBJ whole genome shotgun (WGS) entry which is preliminary data.</text>
</comment>
<dbReference type="GO" id="GO:0016020">
    <property type="term" value="C:membrane"/>
    <property type="evidence" value="ECO:0007669"/>
    <property type="project" value="UniProtKB-SubCell"/>
</dbReference>
<dbReference type="InterPro" id="IPR050352">
    <property type="entry name" value="ABCG_transporters"/>
</dbReference>
<dbReference type="GO" id="GO:0140359">
    <property type="term" value="F:ABC-type transporter activity"/>
    <property type="evidence" value="ECO:0007669"/>
    <property type="project" value="InterPro"/>
</dbReference>
<comment type="subcellular location">
    <subcellularLocation>
        <location evidence="1">Membrane</location>
        <topology evidence="1">Multi-pass membrane protein</topology>
    </subcellularLocation>
</comment>
<feature type="transmembrane region" description="Helical" evidence="6">
    <location>
        <begin position="342"/>
        <end position="368"/>
    </location>
</feature>
<sequence>CNPADFLMDVIAGLVPTSSGDLPHPQWLFSCWEENQPSFALSTQEEDEDESEEKPTERKFMMLFLIAWMKDMLLDMGRVLMWPCNNAVWCLKNRSSQYRSTASFFSVWLECLKRAVLKLASFPREATSRASPAEESREIFLDYALFALTGSIIGLTSNPKAASDITKSVTNITNMIIGLGLLSTVSALKTFGRDRVVYWREASSGLNPLSFFAALDTFDYTGVVIKPAVFLALYYTFTQPRGDLFAYYLVTACIVYCCTGLAYLLSLTQELASAQLSAAVLALVNTLVASLDPMGVTVVPYNLSYARWGMEGYIIVEARGLKGVWLLARCGVLEAAGYDVRNYNLCIGCLIGLGLFYRACAFFALIFVNRNKQK</sequence>
<gene>
    <name evidence="8" type="ORF">CYMTET_17122</name>
</gene>
<keyword evidence="9" id="KW-1185">Reference proteome</keyword>
<keyword evidence="4 6" id="KW-1133">Transmembrane helix</keyword>
<feature type="transmembrane region" description="Helical" evidence="6">
    <location>
        <begin position="278"/>
        <end position="301"/>
    </location>
</feature>
<accession>A0AAE0GAT4</accession>
<feature type="transmembrane region" description="Helical" evidence="6">
    <location>
        <begin position="245"/>
        <end position="266"/>
    </location>
</feature>
<keyword evidence="3 6" id="KW-0812">Transmembrane</keyword>
<feature type="non-terminal residue" evidence="8">
    <location>
        <position position="1"/>
    </location>
</feature>
<feature type="domain" description="ABC transporter family G" evidence="7">
    <location>
        <begin position="2"/>
        <end position="370"/>
    </location>
</feature>
<evidence type="ECO:0000256" key="4">
    <source>
        <dbReference type="ARBA" id="ARBA00022989"/>
    </source>
</evidence>
<dbReference type="PANTHER" id="PTHR48041">
    <property type="entry name" value="ABC TRANSPORTER G FAMILY MEMBER 28"/>
    <property type="match status" value="1"/>
</dbReference>
<evidence type="ECO:0000256" key="2">
    <source>
        <dbReference type="ARBA" id="ARBA00022448"/>
    </source>
</evidence>
<dbReference type="PANTHER" id="PTHR48041:SF91">
    <property type="entry name" value="ABC TRANSPORTER G FAMILY MEMBER 28"/>
    <property type="match status" value="1"/>
</dbReference>
<proteinExistence type="predicted"/>